<keyword evidence="3 11" id="KW-0812">Transmembrane</keyword>
<evidence type="ECO:0000256" key="8">
    <source>
        <dbReference type="ARBA" id="ARBA00023180"/>
    </source>
</evidence>
<evidence type="ECO:0000256" key="6">
    <source>
        <dbReference type="ARBA" id="ARBA00023136"/>
    </source>
</evidence>
<feature type="transmembrane region" description="Helical" evidence="11">
    <location>
        <begin position="214"/>
        <end position="235"/>
    </location>
</feature>
<feature type="region of interest" description="Disordered" evidence="10">
    <location>
        <begin position="499"/>
        <end position="542"/>
    </location>
</feature>
<feature type="compositionally biased region" description="Polar residues" evidence="10">
    <location>
        <begin position="122"/>
        <end position="139"/>
    </location>
</feature>
<gene>
    <name evidence="14" type="ORF">ElyMa_001610900</name>
</gene>
<dbReference type="PANTHER" id="PTHR24246:SF27">
    <property type="entry name" value="ADENOSINE RECEPTOR, ISOFORM A"/>
    <property type="match status" value="1"/>
</dbReference>
<dbReference type="InterPro" id="IPR000276">
    <property type="entry name" value="GPCR_Rhodpsn"/>
</dbReference>
<keyword evidence="5" id="KW-0297">G-protein coupled receptor</keyword>
<keyword evidence="4 11" id="KW-1133">Transmembrane helix</keyword>
<keyword evidence="12" id="KW-0732">Signal</keyword>
<feature type="transmembrane region" description="Helical" evidence="11">
    <location>
        <begin position="423"/>
        <end position="445"/>
    </location>
</feature>
<reference evidence="14 15" key="1">
    <citation type="journal article" date="2021" name="Elife">
        <title>Chloroplast acquisition without the gene transfer in kleptoplastic sea slugs, Plakobranchus ocellatus.</title>
        <authorList>
            <person name="Maeda T."/>
            <person name="Takahashi S."/>
            <person name="Yoshida T."/>
            <person name="Shimamura S."/>
            <person name="Takaki Y."/>
            <person name="Nagai Y."/>
            <person name="Toyoda A."/>
            <person name="Suzuki Y."/>
            <person name="Arimoto A."/>
            <person name="Ishii H."/>
            <person name="Satoh N."/>
            <person name="Nishiyama T."/>
            <person name="Hasebe M."/>
            <person name="Maruyama T."/>
            <person name="Minagawa J."/>
            <person name="Obokata J."/>
            <person name="Shigenobu S."/>
        </authorList>
    </citation>
    <scope>NUCLEOTIDE SEQUENCE [LARGE SCALE GENOMIC DNA]</scope>
</reference>
<evidence type="ECO:0000313" key="14">
    <source>
        <dbReference type="EMBL" id="GFS22192.1"/>
    </source>
</evidence>
<evidence type="ECO:0000256" key="7">
    <source>
        <dbReference type="ARBA" id="ARBA00023170"/>
    </source>
</evidence>
<evidence type="ECO:0000256" key="4">
    <source>
        <dbReference type="ARBA" id="ARBA00022989"/>
    </source>
</evidence>
<evidence type="ECO:0000256" key="12">
    <source>
        <dbReference type="SAM" id="SignalP"/>
    </source>
</evidence>
<evidence type="ECO:0000256" key="1">
    <source>
        <dbReference type="ARBA" id="ARBA00004651"/>
    </source>
</evidence>
<evidence type="ECO:0000256" key="9">
    <source>
        <dbReference type="ARBA" id="ARBA00023224"/>
    </source>
</evidence>
<proteinExistence type="predicted"/>
<feature type="transmembrane region" description="Helical" evidence="11">
    <location>
        <begin position="295"/>
        <end position="317"/>
    </location>
</feature>
<keyword evidence="9" id="KW-0807">Transducer</keyword>
<keyword evidence="2" id="KW-1003">Cell membrane</keyword>
<dbReference type="Pfam" id="PF00001">
    <property type="entry name" value="7tm_1"/>
    <property type="match status" value="1"/>
</dbReference>
<evidence type="ECO:0000313" key="15">
    <source>
        <dbReference type="Proteomes" id="UP000762676"/>
    </source>
</evidence>
<dbReference type="GO" id="GO:0004930">
    <property type="term" value="F:G protein-coupled receptor activity"/>
    <property type="evidence" value="ECO:0007669"/>
    <property type="project" value="UniProtKB-KW"/>
</dbReference>
<dbReference type="EMBL" id="BMAT01003237">
    <property type="protein sequence ID" value="GFS22192.1"/>
    <property type="molecule type" value="Genomic_DNA"/>
</dbReference>
<feature type="compositionally biased region" description="Basic and acidic residues" evidence="10">
    <location>
        <begin position="157"/>
        <end position="169"/>
    </location>
</feature>
<sequence>MSSPQPITSHLLVMLLLSLCMLLLPQQWLVNAAPSSPSDYTVKADEARPALDPSKASTSTLAPAPTLTIQPTSPSSSTQTKRAQSLPKQPSSPPLRTAQPRFRLSPSSKVTAPSLEEKRANPQLNYSVPQTSQEDQSSSKPKDKENEDTIQSVAEVSDGRNNDRGKDNAAEATSPEFTWQTFVIITITILIVLSNCAIIMVVAWTEAFSNFNKIFIYSLALADLLIGLCITPYSIFLSVYRTWVFDSDIFCSVEAYMFTTLISAKMYSLTWLNVDQYVAVRKPERYNSMMTPARSLCWICFSWVVVISFCCPPLFSLEASIFDRASYICMIDTKQQIAYVLTAGVLVCTPSMVTTLVTGAYLFTKSFKKQIQFYEKVFVDLCSRPWNYHITFTMSAVFFGVWFPFSCVYTIRYFLYIELDQNLLFVLCWLGISTGFSQFIVLFAMSPEFRRALRELIRFPEFCRSGPDVTDSVPTGRVIEARNSPPPAYLTFFERQTSLDAESSNMSPSPRSLSKGAGDRRKQSQRSGTHGSGSTSTSSIPYVDALGSVTGMQYRGVYNTGTPPTHV</sequence>
<evidence type="ECO:0000256" key="3">
    <source>
        <dbReference type="ARBA" id="ARBA00022692"/>
    </source>
</evidence>
<dbReference type="GO" id="GO:0005886">
    <property type="term" value="C:plasma membrane"/>
    <property type="evidence" value="ECO:0007669"/>
    <property type="project" value="UniProtKB-SubCell"/>
</dbReference>
<feature type="domain" description="G-protein coupled receptors family 1 profile" evidence="13">
    <location>
        <begin position="194"/>
        <end position="442"/>
    </location>
</feature>
<keyword evidence="8" id="KW-0325">Glycoprotein</keyword>
<dbReference type="AlphaFoldDB" id="A0AAV4JKY8"/>
<evidence type="ECO:0000256" key="5">
    <source>
        <dbReference type="ARBA" id="ARBA00023040"/>
    </source>
</evidence>
<feature type="signal peptide" evidence="12">
    <location>
        <begin position="1"/>
        <end position="32"/>
    </location>
</feature>
<comment type="caution">
    <text evidence="14">The sequence shown here is derived from an EMBL/GenBank/DDBJ whole genome shotgun (WGS) entry which is preliminary data.</text>
</comment>
<dbReference type="PANTHER" id="PTHR24246">
    <property type="entry name" value="OLFACTORY RECEPTOR AND ADENOSINE RECEPTOR"/>
    <property type="match status" value="1"/>
</dbReference>
<feature type="region of interest" description="Disordered" evidence="10">
    <location>
        <begin position="34"/>
        <end position="171"/>
    </location>
</feature>
<feature type="transmembrane region" description="Helical" evidence="11">
    <location>
        <begin position="177"/>
        <end position="202"/>
    </location>
</feature>
<feature type="transmembrane region" description="Helical" evidence="11">
    <location>
        <begin position="255"/>
        <end position="274"/>
    </location>
</feature>
<keyword evidence="15" id="KW-1185">Reference proteome</keyword>
<dbReference type="PROSITE" id="PS50262">
    <property type="entry name" value="G_PROTEIN_RECEP_F1_2"/>
    <property type="match status" value="1"/>
</dbReference>
<feature type="compositionally biased region" description="Low complexity" evidence="10">
    <location>
        <begin position="527"/>
        <end position="539"/>
    </location>
</feature>
<feature type="compositionally biased region" description="Low complexity" evidence="10">
    <location>
        <begin position="503"/>
        <end position="514"/>
    </location>
</feature>
<feature type="transmembrane region" description="Helical" evidence="11">
    <location>
        <begin position="385"/>
        <end position="411"/>
    </location>
</feature>
<feature type="compositionally biased region" description="Low complexity" evidence="10">
    <location>
        <begin position="65"/>
        <end position="89"/>
    </location>
</feature>
<evidence type="ECO:0000259" key="13">
    <source>
        <dbReference type="PROSITE" id="PS50262"/>
    </source>
</evidence>
<comment type="subcellular location">
    <subcellularLocation>
        <location evidence="1">Cell membrane</location>
        <topology evidence="1">Multi-pass membrane protein</topology>
    </subcellularLocation>
</comment>
<dbReference type="SUPFAM" id="SSF81321">
    <property type="entry name" value="Family A G protein-coupled receptor-like"/>
    <property type="match status" value="1"/>
</dbReference>
<protein>
    <submittedName>
        <fullName evidence="14">Dopamine/ecdysteroid receptor</fullName>
    </submittedName>
</protein>
<keyword evidence="6 11" id="KW-0472">Membrane</keyword>
<keyword evidence="7 14" id="KW-0675">Receptor</keyword>
<evidence type="ECO:0000256" key="11">
    <source>
        <dbReference type="SAM" id="Phobius"/>
    </source>
</evidence>
<feature type="transmembrane region" description="Helical" evidence="11">
    <location>
        <begin position="337"/>
        <end position="364"/>
    </location>
</feature>
<dbReference type="PRINTS" id="PR00237">
    <property type="entry name" value="GPCRRHODOPSN"/>
</dbReference>
<dbReference type="CDD" id="cd00637">
    <property type="entry name" value="7tm_classA_rhodopsin-like"/>
    <property type="match status" value="1"/>
</dbReference>
<name>A0AAV4JKY8_9GAST</name>
<organism evidence="14 15">
    <name type="scientific">Elysia marginata</name>
    <dbReference type="NCBI Taxonomy" id="1093978"/>
    <lineage>
        <taxon>Eukaryota</taxon>
        <taxon>Metazoa</taxon>
        <taxon>Spiralia</taxon>
        <taxon>Lophotrochozoa</taxon>
        <taxon>Mollusca</taxon>
        <taxon>Gastropoda</taxon>
        <taxon>Heterobranchia</taxon>
        <taxon>Euthyneura</taxon>
        <taxon>Panpulmonata</taxon>
        <taxon>Sacoglossa</taxon>
        <taxon>Placobranchoidea</taxon>
        <taxon>Plakobranchidae</taxon>
        <taxon>Elysia</taxon>
    </lineage>
</organism>
<dbReference type="Gene3D" id="1.20.1070.10">
    <property type="entry name" value="Rhodopsin 7-helix transmembrane proteins"/>
    <property type="match status" value="1"/>
</dbReference>
<feature type="chain" id="PRO_5043539866" evidence="12">
    <location>
        <begin position="33"/>
        <end position="567"/>
    </location>
</feature>
<dbReference type="InterPro" id="IPR017452">
    <property type="entry name" value="GPCR_Rhodpsn_7TM"/>
</dbReference>
<dbReference type="Proteomes" id="UP000762676">
    <property type="component" value="Unassembled WGS sequence"/>
</dbReference>
<evidence type="ECO:0000256" key="2">
    <source>
        <dbReference type="ARBA" id="ARBA00022475"/>
    </source>
</evidence>
<evidence type="ECO:0000256" key="10">
    <source>
        <dbReference type="SAM" id="MobiDB-lite"/>
    </source>
</evidence>
<accession>A0AAV4JKY8</accession>